<evidence type="ECO:0000256" key="1">
    <source>
        <dbReference type="ARBA" id="ARBA00022649"/>
    </source>
</evidence>
<keyword evidence="1" id="KW-1277">Toxin-antitoxin system</keyword>
<organism evidence="2">
    <name type="scientific">marine sediment metagenome</name>
    <dbReference type="NCBI Taxonomy" id="412755"/>
    <lineage>
        <taxon>unclassified sequences</taxon>
        <taxon>metagenomes</taxon>
        <taxon>ecological metagenomes</taxon>
    </lineage>
</organism>
<evidence type="ECO:0008006" key="3">
    <source>
        <dbReference type="Google" id="ProtNLM"/>
    </source>
</evidence>
<dbReference type="SUPFAM" id="SSF143011">
    <property type="entry name" value="RelE-like"/>
    <property type="match status" value="1"/>
</dbReference>
<dbReference type="InterPro" id="IPR007712">
    <property type="entry name" value="RelE/ParE_toxin"/>
</dbReference>
<protein>
    <recommendedName>
        <fullName evidence="3">Type II toxin-antitoxin system RelE/ParE family toxin</fullName>
    </recommendedName>
</protein>
<accession>A0A0F8YJZ9</accession>
<dbReference type="InterPro" id="IPR035093">
    <property type="entry name" value="RelE/ParE_toxin_dom_sf"/>
</dbReference>
<dbReference type="EMBL" id="LAZR01065973">
    <property type="protein sequence ID" value="KKK54479.1"/>
    <property type="molecule type" value="Genomic_DNA"/>
</dbReference>
<dbReference type="PANTHER" id="PTHR38813">
    <property type="match status" value="1"/>
</dbReference>
<reference evidence="2" key="1">
    <citation type="journal article" date="2015" name="Nature">
        <title>Complex archaea that bridge the gap between prokaryotes and eukaryotes.</title>
        <authorList>
            <person name="Spang A."/>
            <person name="Saw J.H."/>
            <person name="Jorgensen S.L."/>
            <person name="Zaremba-Niedzwiedzka K."/>
            <person name="Martijn J."/>
            <person name="Lind A.E."/>
            <person name="van Eijk R."/>
            <person name="Schleper C."/>
            <person name="Guy L."/>
            <person name="Ettema T.J."/>
        </authorList>
    </citation>
    <scope>NUCLEOTIDE SEQUENCE</scope>
</reference>
<dbReference type="PANTHER" id="PTHR38813:SF1">
    <property type="entry name" value="TOXIN RELE1-RELATED"/>
    <property type="match status" value="1"/>
</dbReference>
<sequence>MTPYTVYITPSAWKEIKNLPGKIRQRVKRVIDAFNVNPHPAKSKALDKSDLPGFYAELWRVRLDKWRIIYAINKADNTVDVLAVRKRPPYDYGDLEEMLGKLL</sequence>
<dbReference type="InterPro" id="IPR052747">
    <property type="entry name" value="TA_system_RelE_toxin"/>
</dbReference>
<dbReference type="Gene3D" id="3.30.2310.20">
    <property type="entry name" value="RelE-like"/>
    <property type="match status" value="1"/>
</dbReference>
<evidence type="ECO:0000313" key="2">
    <source>
        <dbReference type="EMBL" id="KKK54479.1"/>
    </source>
</evidence>
<comment type="caution">
    <text evidence="2">The sequence shown here is derived from an EMBL/GenBank/DDBJ whole genome shotgun (WGS) entry which is preliminary data.</text>
</comment>
<dbReference type="Pfam" id="PF05016">
    <property type="entry name" value="ParE_toxin"/>
    <property type="match status" value="1"/>
</dbReference>
<dbReference type="AlphaFoldDB" id="A0A0F8YJZ9"/>
<gene>
    <name evidence="2" type="ORF">LCGC14_3084320</name>
</gene>
<name>A0A0F8YJZ9_9ZZZZ</name>
<proteinExistence type="predicted"/>